<keyword evidence="2" id="KW-0812">Transmembrane</keyword>
<evidence type="ECO:0000256" key="1">
    <source>
        <dbReference type="SAM" id="MobiDB-lite"/>
    </source>
</evidence>
<reference evidence="3 5" key="1">
    <citation type="journal article" date="2017" name="Nature">
        <title>The sunflower genome provides insights into oil metabolism, flowering and Asterid evolution.</title>
        <authorList>
            <person name="Badouin H."/>
            <person name="Gouzy J."/>
            <person name="Grassa C.J."/>
            <person name="Murat F."/>
            <person name="Staton S.E."/>
            <person name="Cottret L."/>
            <person name="Lelandais-Briere C."/>
            <person name="Owens G.L."/>
            <person name="Carrere S."/>
            <person name="Mayjonade B."/>
            <person name="Legrand L."/>
            <person name="Gill N."/>
            <person name="Kane N.C."/>
            <person name="Bowers J.E."/>
            <person name="Hubner S."/>
            <person name="Bellec A."/>
            <person name="Berard A."/>
            <person name="Berges H."/>
            <person name="Blanchet N."/>
            <person name="Boniface M.C."/>
            <person name="Brunel D."/>
            <person name="Catrice O."/>
            <person name="Chaidir N."/>
            <person name="Claudel C."/>
            <person name="Donnadieu C."/>
            <person name="Faraut T."/>
            <person name="Fievet G."/>
            <person name="Helmstetter N."/>
            <person name="King M."/>
            <person name="Knapp S.J."/>
            <person name="Lai Z."/>
            <person name="Le Paslier M.C."/>
            <person name="Lippi Y."/>
            <person name="Lorenzon L."/>
            <person name="Mandel J.R."/>
            <person name="Marage G."/>
            <person name="Marchand G."/>
            <person name="Marquand E."/>
            <person name="Bret-Mestries E."/>
            <person name="Morien E."/>
            <person name="Nambeesan S."/>
            <person name="Nguyen T."/>
            <person name="Pegot-Espagnet P."/>
            <person name="Pouilly N."/>
            <person name="Raftis F."/>
            <person name="Sallet E."/>
            <person name="Schiex T."/>
            <person name="Thomas J."/>
            <person name="Vandecasteele C."/>
            <person name="Vares D."/>
            <person name="Vear F."/>
            <person name="Vautrin S."/>
            <person name="Crespi M."/>
            <person name="Mangin B."/>
            <person name="Burke J.M."/>
            <person name="Salse J."/>
            <person name="Munos S."/>
            <person name="Vincourt P."/>
            <person name="Rieseberg L.H."/>
            <person name="Langlade N.B."/>
        </authorList>
    </citation>
    <scope>NUCLEOTIDE SEQUENCE [LARGE SCALE GENOMIC DNA]</scope>
    <source>
        <strain evidence="5">cv. SF193</strain>
        <tissue evidence="3">Leaves</tissue>
    </source>
</reference>
<keyword evidence="2" id="KW-1133">Transmembrane helix</keyword>
<keyword evidence="2" id="KW-0472">Membrane</keyword>
<dbReference type="EMBL" id="MNCJ02000322">
    <property type="protein sequence ID" value="KAF5798761.1"/>
    <property type="molecule type" value="Genomic_DNA"/>
</dbReference>
<proteinExistence type="predicted"/>
<dbReference type="EMBL" id="CM007896">
    <property type="protein sequence ID" value="OTG20413.1"/>
    <property type="molecule type" value="Genomic_DNA"/>
</dbReference>
<dbReference type="AlphaFoldDB" id="A0A251UBH3"/>
<reference evidence="4" key="2">
    <citation type="submission" date="2017-02" db="EMBL/GenBank/DDBJ databases">
        <title>Sunflower complete genome.</title>
        <authorList>
            <person name="Langlade N."/>
            <person name="Munos S."/>
        </authorList>
    </citation>
    <scope>NUCLEOTIDE SEQUENCE [LARGE SCALE GENOMIC DNA]</scope>
    <source>
        <tissue evidence="4">Leaves</tissue>
    </source>
</reference>
<reference evidence="3" key="3">
    <citation type="submission" date="2020-06" db="EMBL/GenBank/DDBJ databases">
        <title>Helianthus annuus Genome sequencing and assembly Release 2.</title>
        <authorList>
            <person name="Gouzy J."/>
            <person name="Langlade N."/>
            <person name="Munos S."/>
        </authorList>
    </citation>
    <scope>NUCLEOTIDE SEQUENCE</scope>
    <source>
        <tissue evidence="3">Leaves</tissue>
    </source>
</reference>
<feature type="transmembrane region" description="Helical" evidence="2">
    <location>
        <begin position="28"/>
        <end position="52"/>
    </location>
</feature>
<dbReference type="PANTHER" id="PTHR34291">
    <property type="entry name" value="HYDROXYPROLINE-RICH GLYCOPROTEIN FAMILY PROTEIN"/>
    <property type="match status" value="1"/>
</dbReference>
<keyword evidence="5" id="KW-1185">Reference proteome</keyword>
<evidence type="ECO:0000313" key="4">
    <source>
        <dbReference type="EMBL" id="OTG20413.1"/>
    </source>
</evidence>
<accession>A0A251UBH3</accession>
<dbReference type="InterPro" id="IPR037699">
    <property type="entry name" value="At5g65660-like"/>
</dbReference>
<evidence type="ECO:0000313" key="5">
    <source>
        <dbReference type="Proteomes" id="UP000215914"/>
    </source>
</evidence>
<evidence type="ECO:0008006" key="6">
    <source>
        <dbReference type="Google" id="ProtNLM"/>
    </source>
</evidence>
<protein>
    <recommendedName>
        <fullName evidence="6">Hydroxyproline-rich glycoprotein family protein</fullName>
    </recommendedName>
</protein>
<feature type="compositionally biased region" description="Basic and acidic residues" evidence="1">
    <location>
        <begin position="71"/>
        <end position="88"/>
    </location>
</feature>
<dbReference type="Gramene" id="mRNA:HanXRQr2_Chr07g0296721">
    <property type="protein sequence ID" value="mRNA:HanXRQr2_Chr07g0296721"/>
    <property type="gene ID" value="HanXRQr2_Chr07g0296721"/>
</dbReference>
<gene>
    <name evidence="4" type="ORF">HannXRQ_Chr07g0192811</name>
    <name evidence="3" type="ORF">HanXRQr2_Chr07g0296721</name>
</gene>
<evidence type="ECO:0000313" key="3">
    <source>
        <dbReference type="EMBL" id="KAF5798761.1"/>
    </source>
</evidence>
<dbReference type="InParanoid" id="A0A251UBH3"/>
<dbReference type="OrthoDB" id="1936969at2759"/>
<dbReference type="OMA" id="DRTDPHP"/>
<dbReference type="PANTHER" id="PTHR34291:SF9">
    <property type="entry name" value="HYDROXYPROLINE-RICH GLYCOPROTEIN FAMILY PROTEIN"/>
    <property type="match status" value="1"/>
</dbReference>
<dbReference type="Proteomes" id="UP000215914">
    <property type="component" value="Chromosome 7"/>
</dbReference>
<feature type="region of interest" description="Disordered" evidence="1">
    <location>
        <begin position="66"/>
        <end position="88"/>
    </location>
</feature>
<name>A0A251UBH3_HELAN</name>
<dbReference type="FunCoup" id="A0A251UBH3">
    <property type="interactions" value="549"/>
</dbReference>
<evidence type="ECO:0000256" key="2">
    <source>
        <dbReference type="SAM" id="Phobius"/>
    </source>
</evidence>
<organism evidence="4 5">
    <name type="scientific">Helianthus annuus</name>
    <name type="common">Common sunflower</name>
    <dbReference type="NCBI Taxonomy" id="4232"/>
    <lineage>
        <taxon>Eukaryota</taxon>
        <taxon>Viridiplantae</taxon>
        <taxon>Streptophyta</taxon>
        <taxon>Embryophyta</taxon>
        <taxon>Tracheophyta</taxon>
        <taxon>Spermatophyta</taxon>
        <taxon>Magnoliopsida</taxon>
        <taxon>eudicotyledons</taxon>
        <taxon>Gunneridae</taxon>
        <taxon>Pentapetalae</taxon>
        <taxon>asterids</taxon>
        <taxon>campanulids</taxon>
        <taxon>Asterales</taxon>
        <taxon>Asteraceae</taxon>
        <taxon>Asteroideae</taxon>
        <taxon>Heliantheae alliance</taxon>
        <taxon>Heliantheae</taxon>
        <taxon>Helianthus</taxon>
    </lineage>
</organism>
<sequence length="140" mass="15396">MEVGMKLMEAPYHAPPPQHHHDSSGPTIGFPLGTVLLLIVVVSLCGVISCCYHWDRLRHLRGVFTDDDVDPSDHSPNKPKPDCLENKRGVDQSLPVIMAGDQFPRFIAMPCLCEPPAQGRIDVGEIQMSPVPPHVVIPMC</sequence>